<feature type="domain" description="VWFD" evidence="3">
    <location>
        <begin position="461"/>
        <end position="639"/>
    </location>
</feature>
<dbReference type="Proteomes" id="UP001589608">
    <property type="component" value="Unassembled WGS sequence"/>
</dbReference>
<evidence type="ECO:0000256" key="1">
    <source>
        <dbReference type="SAM" id="MobiDB-lite"/>
    </source>
</evidence>
<dbReference type="PROSITE" id="PS51233">
    <property type="entry name" value="VWFD"/>
    <property type="match status" value="1"/>
</dbReference>
<proteinExistence type="predicted"/>
<dbReference type="EMBL" id="JBHMCA010000017">
    <property type="protein sequence ID" value="MFB9442657.1"/>
    <property type="molecule type" value="Genomic_DNA"/>
</dbReference>
<dbReference type="RefSeq" id="WP_223103397.1">
    <property type="nucleotide sequence ID" value="NZ_CP061913.1"/>
</dbReference>
<feature type="compositionally biased region" description="Low complexity" evidence="1">
    <location>
        <begin position="28"/>
        <end position="39"/>
    </location>
</feature>
<feature type="transmembrane region" description="Helical" evidence="2">
    <location>
        <begin position="437"/>
        <end position="461"/>
    </location>
</feature>
<evidence type="ECO:0000256" key="2">
    <source>
        <dbReference type="SAM" id="Phobius"/>
    </source>
</evidence>
<evidence type="ECO:0000259" key="3">
    <source>
        <dbReference type="PROSITE" id="PS51233"/>
    </source>
</evidence>
<keyword evidence="2" id="KW-0812">Transmembrane</keyword>
<reference evidence="4 5" key="1">
    <citation type="submission" date="2024-09" db="EMBL/GenBank/DDBJ databases">
        <authorList>
            <person name="Sun Q."/>
            <person name="Mori K."/>
        </authorList>
    </citation>
    <scope>NUCLEOTIDE SEQUENCE [LARGE SCALE GENOMIC DNA]</scope>
    <source>
        <strain evidence="4 5">JCM 3307</strain>
    </source>
</reference>
<feature type="region of interest" description="Disordered" evidence="1">
    <location>
        <begin position="1"/>
        <end position="84"/>
    </location>
</feature>
<feature type="compositionally biased region" description="Low complexity" evidence="1">
    <location>
        <begin position="51"/>
        <end position="66"/>
    </location>
</feature>
<gene>
    <name evidence="4" type="ORF">ACFFTR_06115</name>
</gene>
<sequence length="2234" mass="224645">MSISLIVTNQQTDALAGPPAGSPTAVSAAAAQAQAQAQARSERQSPPSGQARGAAVPGATPPATSLAPPPAAGQPGAEALAACPPNSNDASVPVNGGAQCIAEHLTSTRWSLGYAWNPVTQTYTGVPCVKDPRALVPNAVYKIQDCRPYGLQAEGTAQARVVAQLNAAGVYGDSSASGITPNLQWETTVPGASGRPDLVLYDRNNAAGQVGLVEMKGTWSNDNPLTEVKAYVTAWPAGTRPVVRQHFATPINDTFQVELDPACKDDPAVHSKYLFHTYSDPVNDGVIWVDKAFQPCPDRKKQNQTEGDALADGYAGTIGADTDHNGIDDMWDTVKAHTDLWMVGGEIPVIAFVALQQPVKVYLSRQALYALEEGLAGLSDEAVEAAWRSIVQNLPDVFASSEAAILAGDGAAAGLDAGELLVAEAILADTEVGAVTLSFAVTAGLVAIAIVAVIALIYLLYKWGAFGDPHMATLDGLSYDLQAVGEFHLLKAPSLGLDVQARFTALSGTTTISMPATLALSVNGTWVELGADGSAVVNGQPLPATQALTDLGNGATLARHGGTSIVSLGASKAQVVFDRRRIGFSIPSGIATTGLLGNHDGVPGNDLALADGTPLGTATPEVIHGPFADSWRVTNSDSLFSYGEDQDTATFTDHAFPSNVVSLDNFPASDQDIARQTCNSHNVPAGPQFDACMLDVIQTGDAAYADTAAAVTTFLQDVSAHGVDAGGDVAESFDGAVARNFRPSSIETIGGGKAAGPVFDGSGYSFTVPSVPNHSGVTVAFDVYAVGLTAANAENQHLTVTVGAPATTAVVAFTPSAATVSSGPATVTALGSGTTPQGAAYQKYHVSMTAPQYQPELSVQLAPSGFRGLIGSSMALDTITAHVTLVPAQTFAASLPLTVAPGTINGTTAAGAGSLETTGSADVYSFTVATAATHLGLAMSGCPTGSGPAPSWRLQRANGSTIASGGCGGQSLAALDAGSYTLTVTGPGAIGTYSLSVEAPQTFAVSVPLTVAVNSVNGTATTGAGRFETAASQDAYTFTVPTGGRPLAVSLRSCPATGYWTPANWRLIDTATQRVVDSGGCYYDDLGLLPAGNYQLLVSADGTAGSYTVDLVSPETFAVSTPMKVTANTVNGTATAGAGTFETSASQDIYTFTVAGGGASLNLNVSACPTQTITYLGWKLLDSTGARLTYGGCGYSNLPVLAAGTYRLVFDAGGLAGTYAANLEAPQTFAVALPLIVASGTVNGTATAGAGSFETTASQDVYAFTVGAGGAAVNLNVSACPTQIISYLRWKLLDSAGATVKSGGCSTYALGAPAAGDYRLVVDAGGLAGPYALSLVASQSFPATTPLAVSAGTVNGTATPGAGTLETAASQDVYTFTVAAGGQSLNLNVSSCPTQTITYLHWTLFNSAGTTIKSGGCGYSNLGLLPAGAYQLAVGAGGLAGTYALALEAPQTFAVSLPLTVTANTVNGTVTAGAGRFETTASQDVYSLTVPTGGQNLSVTVAACPTQTISYLAWKLLDSTGATVKSGGCSAYNLGVIPAGAYRLVVDSGGLSGNYTITAEAAQAFAVTVPLKVSADTVNGSAATGAGKMETAASQDIYTFTVPSGGLSLNISVGSCPTQTITYLGWKLLDSTGATVKNGGCGFYNLGAVPAGDYRLAVSSGGLAGTYALALEAPQSFAVTLPLTVAANTVNGAAVTGAGRFETTASQDVYSLTVPTGGQSLYLTVGACPTQTITYLGWKLLDSTGATVKNGGCSAYNLGVIPAGAYQLVVSSGGLAGTYTVAAEAAQSFAVTVPLAVSADTVNGAGVVGAGRMETAASQDIYTFTVPSGGQNLNISAGTCPTQTISYLGWKLVNSAGATVKSGGCDYYNLGLVPAGAYQLVVAAGGLAGPYSLNVEASQSFAVTLPLTASANTINGVAVTGAGKFETKASQDVYTFTVPAGGQNLNVTAAACPTQTISYLGWKLLDSTGATVKSGSCSAYDVGLVPAGAYRLVVDSGGLAGTYTLNVEASQSFAVSLPLTATANTVNGASVTGAGKFETAASQDIYTFTVPSGGLSLNISVGSCPTQTISYLGWKLLDSTGATVKSGSCSAYNLGVIPAGAYKLAVSSGGLAGTYALALDLPQTFAGALPLTVSANTVNGAAASGAGKFETTAAQDVYTLAVPSGGQALTVILSGCPTQTITYGHWRLLDGTGTQVKSGSCSTYNVGTIAAGSYTLVVDAGGLAGTYALTVRPT</sequence>
<dbReference type="Gene3D" id="2.60.120.380">
    <property type="match status" value="6"/>
</dbReference>
<accession>A0ABV5M1D0</accession>
<keyword evidence="5" id="KW-1185">Reference proteome</keyword>
<feature type="compositionally biased region" description="Low complexity" evidence="1">
    <location>
        <begin position="73"/>
        <end position="82"/>
    </location>
</feature>
<name>A0ABV5M1D0_9ACTN</name>
<protein>
    <submittedName>
        <fullName evidence="4">VWD domain-containing protein</fullName>
    </submittedName>
</protein>
<feature type="compositionally biased region" description="Polar residues" evidence="1">
    <location>
        <begin position="1"/>
        <end position="13"/>
    </location>
</feature>
<keyword evidence="2" id="KW-1133">Transmembrane helix</keyword>
<dbReference type="InterPro" id="IPR001846">
    <property type="entry name" value="VWF_type-D"/>
</dbReference>
<comment type="caution">
    <text evidence="4">The sequence shown here is derived from an EMBL/GenBank/DDBJ whole genome shotgun (WGS) entry which is preliminary data.</text>
</comment>
<keyword evidence="2" id="KW-0472">Membrane</keyword>
<evidence type="ECO:0000313" key="5">
    <source>
        <dbReference type="Proteomes" id="UP001589608"/>
    </source>
</evidence>
<evidence type="ECO:0000313" key="4">
    <source>
        <dbReference type="EMBL" id="MFB9442657.1"/>
    </source>
</evidence>
<organism evidence="4 5">
    <name type="scientific">Dactylosporangium vinaceum</name>
    <dbReference type="NCBI Taxonomy" id="53362"/>
    <lineage>
        <taxon>Bacteria</taxon>
        <taxon>Bacillati</taxon>
        <taxon>Actinomycetota</taxon>
        <taxon>Actinomycetes</taxon>
        <taxon>Micromonosporales</taxon>
        <taxon>Micromonosporaceae</taxon>
        <taxon>Dactylosporangium</taxon>
    </lineage>
</organism>
<dbReference type="Pfam" id="PF00094">
    <property type="entry name" value="VWD"/>
    <property type="match status" value="1"/>
</dbReference>